<reference evidence="1 2" key="1">
    <citation type="submission" date="2022-09" db="EMBL/GenBank/DDBJ databases">
        <title>Interaction between co-microsymbionts with complementary sets of symbiotic genes in legume-rhizobium systems.</title>
        <authorList>
            <person name="Safronova V."/>
            <person name="Sazanova A."/>
            <person name="Afonin A."/>
            <person name="Chirak E."/>
        </authorList>
    </citation>
    <scope>NUCLEOTIDE SEQUENCE [LARGE SCALE GENOMIC DNA]</scope>
    <source>
        <strain evidence="1 2">A18/4-1</strain>
    </source>
</reference>
<evidence type="ECO:0000313" key="2">
    <source>
        <dbReference type="Proteomes" id="UP001061862"/>
    </source>
</evidence>
<keyword evidence="2" id="KW-1185">Reference proteome</keyword>
<accession>A0ABY6CCD4</accession>
<name>A0ABY6CCD4_9HYPH</name>
<protein>
    <recommendedName>
        <fullName evidence="3">Large polyvalent protein associated domain-containing protein</fullName>
    </recommendedName>
</protein>
<evidence type="ECO:0000313" key="1">
    <source>
        <dbReference type="EMBL" id="UXN69905.1"/>
    </source>
</evidence>
<evidence type="ECO:0008006" key="3">
    <source>
        <dbReference type="Google" id="ProtNLM"/>
    </source>
</evidence>
<gene>
    <name evidence="1" type="ORF">N8A98_22300</name>
</gene>
<sequence>MATLEQIADALRKADAAGNVDDARALAAAYKSMVAQAQPQQLPPDAAPRYDGTDARNDYLDLPIPGTKPAQPAPARYQSPIPGADVINAFANNFAENIPILGPLTTAAADHVGSNLASQFTGKPAEVLRNEAARVRELENQSQPQAAAAGQIAGAVGPLMSVGTTELGGRALGMAGPLWQRLMAGSLSGGAIAGGDSLARGENWDEAKWKALWGAGIGAASPLAERALAPIVRALFGQRIGKPAANIARNVERDRINPAQIRTLLDALGPDAVLADLGPNLTRQAAAIASLPGEGQSIIRDALVKRQQGTNMRIRSDVDATLGPAPVPSRVQAEIKTGQQAMSPEYEEVFRNASAVNTRPLAETFDDMARRYGIGERRRVIDRIRGFLNETDDNGRVSLTSDPSRVFAMREEIDGMFQGETNDKVIAALTSARQQVDDILASGVPGLKQVDARYEDLGRQNTAVGQGSSVLGVGKEAPVPAEVVDMMSPAPASELFIGPSGVPFRVSQGARAEIERLIGTKANNLTSLKDAMKGDGSWNRERLATVFGQEKADALLNILERETTYAATAQPVLHNSETAARTAAQREVEPMRLGSTQSLIGDALLKLPQSAANAAARARSEAVNSRMAAALAGQPTQEYVDRIIAALVANRGKVGSSAVPLLVNQN</sequence>
<dbReference type="RefSeq" id="WP_262168596.1">
    <property type="nucleotide sequence ID" value="NZ_CP104965.1"/>
</dbReference>
<dbReference type="Proteomes" id="UP001061862">
    <property type="component" value="Chromosome"/>
</dbReference>
<dbReference type="EMBL" id="CP104965">
    <property type="protein sequence ID" value="UXN69905.1"/>
    <property type="molecule type" value="Genomic_DNA"/>
</dbReference>
<organism evidence="1 2">
    <name type="scientific">Devosia neptuniae</name>
    <dbReference type="NCBI Taxonomy" id="191302"/>
    <lineage>
        <taxon>Bacteria</taxon>
        <taxon>Pseudomonadati</taxon>
        <taxon>Pseudomonadota</taxon>
        <taxon>Alphaproteobacteria</taxon>
        <taxon>Hyphomicrobiales</taxon>
        <taxon>Devosiaceae</taxon>
        <taxon>Devosia</taxon>
    </lineage>
</organism>
<proteinExistence type="predicted"/>